<organism evidence="1 2">
    <name type="scientific">Microcystis aeruginosa (strain NIES-843 / IAM M-2473)</name>
    <dbReference type="NCBI Taxonomy" id="449447"/>
    <lineage>
        <taxon>Bacteria</taxon>
        <taxon>Bacillati</taxon>
        <taxon>Cyanobacteriota</taxon>
        <taxon>Cyanophyceae</taxon>
        <taxon>Oscillatoriophycideae</taxon>
        <taxon>Chroococcales</taxon>
        <taxon>Microcystaceae</taxon>
        <taxon>Microcystis</taxon>
    </lineage>
</organism>
<dbReference type="EMBL" id="AP009552">
    <property type="protein sequence ID" value="BAG00297.1"/>
    <property type="molecule type" value="Genomic_DNA"/>
</dbReference>
<protein>
    <submittedName>
        <fullName evidence="1">Uncharacterized protein</fullName>
    </submittedName>
</protein>
<dbReference type="EnsemblBacteria" id="BAG00297">
    <property type="protein sequence ID" value="BAG00297"/>
    <property type="gene ID" value="MAE_04750"/>
</dbReference>
<dbReference type="Proteomes" id="UP000001510">
    <property type="component" value="Chromosome"/>
</dbReference>
<keyword evidence="2" id="KW-1185">Reference proteome</keyword>
<reference evidence="1 2" key="1">
    <citation type="journal article" date="2007" name="DNA Res.">
        <title>Complete genomic structure of the bloom-forming toxic cyanobacterium Microcystis aeruginosa NIES-843.</title>
        <authorList>
            <person name="Kaneko T."/>
            <person name="Nakajima N."/>
            <person name="Okamoto S."/>
            <person name="Suzuki I."/>
            <person name="Tanabe Y."/>
            <person name="Tamaoki M."/>
            <person name="Nakamura Y."/>
            <person name="Kasai F."/>
            <person name="Watanabe A."/>
            <person name="Kawashima K."/>
            <person name="Kishida Y."/>
            <person name="Ono A."/>
            <person name="Shimizu Y."/>
            <person name="Takahashi C."/>
            <person name="Minami C."/>
            <person name="Fujishiro T."/>
            <person name="Kohara M."/>
            <person name="Katoh M."/>
            <person name="Nakazaki N."/>
            <person name="Nakayama S."/>
            <person name="Yamada M."/>
            <person name="Tabata S."/>
            <person name="Watanabe M.M."/>
        </authorList>
    </citation>
    <scope>NUCLEOTIDE SEQUENCE [LARGE SCALE GENOMIC DNA]</scope>
    <source>
        <strain evidence="2">NIES-843 / IAM M-247</strain>
    </source>
</reference>
<sequence length="55" mass="6489">MSEAVFLRFVFEAIVKPPTPSVKAGRHRSWGCLFHRRSFNVKCLFYNNYTLLYSC</sequence>
<evidence type="ECO:0000313" key="1">
    <source>
        <dbReference type="EMBL" id="BAG00297.1"/>
    </source>
</evidence>
<dbReference type="HOGENOM" id="CLU_3027207_0_0_3"/>
<name>B0JND3_MICAN</name>
<proteinExistence type="predicted"/>
<dbReference type="AlphaFoldDB" id="B0JND3"/>
<gene>
    <name evidence="1" type="ordered locus">MAE_04750</name>
</gene>
<evidence type="ECO:0000313" key="2">
    <source>
        <dbReference type="Proteomes" id="UP000001510"/>
    </source>
</evidence>
<dbReference type="PaxDb" id="449447-MAE_04750"/>
<accession>B0JND3</accession>
<dbReference type="KEGG" id="mar:MAE_04750"/>